<evidence type="ECO:0000256" key="4">
    <source>
        <dbReference type="ARBA" id="ARBA00022670"/>
    </source>
</evidence>
<evidence type="ECO:0000256" key="12">
    <source>
        <dbReference type="SAM" id="Phobius"/>
    </source>
</evidence>
<keyword evidence="10" id="KW-0482">Metalloprotease</keyword>
<dbReference type="Pfam" id="PF02163">
    <property type="entry name" value="Peptidase_M50"/>
    <property type="match status" value="2"/>
</dbReference>
<feature type="transmembrane region" description="Helical" evidence="12">
    <location>
        <begin position="7"/>
        <end position="24"/>
    </location>
</feature>
<feature type="domain" description="Peptidase M50" evidence="13">
    <location>
        <begin position="115"/>
        <end position="167"/>
    </location>
</feature>
<evidence type="ECO:0000256" key="11">
    <source>
        <dbReference type="ARBA" id="ARBA00023136"/>
    </source>
</evidence>
<keyword evidence="15" id="KW-1185">Reference proteome</keyword>
<evidence type="ECO:0000313" key="15">
    <source>
        <dbReference type="Proteomes" id="UP001649381"/>
    </source>
</evidence>
<feature type="domain" description="Peptidase M50" evidence="13">
    <location>
        <begin position="31"/>
        <end position="103"/>
    </location>
</feature>
<dbReference type="EMBL" id="JAKIJS010000001">
    <property type="protein sequence ID" value="MCF6138091.1"/>
    <property type="molecule type" value="Genomic_DNA"/>
</dbReference>
<evidence type="ECO:0000256" key="6">
    <source>
        <dbReference type="ARBA" id="ARBA00022723"/>
    </source>
</evidence>
<evidence type="ECO:0000256" key="2">
    <source>
        <dbReference type="ARBA" id="ARBA00004141"/>
    </source>
</evidence>
<dbReference type="GO" id="GO:0006508">
    <property type="term" value="P:proteolysis"/>
    <property type="evidence" value="ECO:0007669"/>
    <property type="project" value="UniProtKB-KW"/>
</dbReference>
<keyword evidence="4 14" id="KW-0645">Protease</keyword>
<dbReference type="RefSeq" id="WP_236337850.1">
    <property type="nucleotide sequence ID" value="NZ_JAKIJS010000001.1"/>
</dbReference>
<comment type="cofactor">
    <cofactor evidence="1">
        <name>Zn(2+)</name>
        <dbReference type="ChEBI" id="CHEBI:29105"/>
    </cofactor>
</comment>
<evidence type="ECO:0000313" key="14">
    <source>
        <dbReference type="EMBL" id="MCF6138091.1"/>
    </source>
</evidence>
<gene>
    <name evidence="14" type="ORF">L2716_10180</name>
</gene>
<dbReference type="InterPro" id="IPR008915">
    <property type="entry name" value="Peptidase_M50"/>
</dbReference>
<dbReference type="GO" id="GO:0008233">
    <property type="term" value="F:peptidase activity"/>
    <property type="evidence" value="ECO:0007669"/>
    <property type="project" value="UniProtKB-KW"/>
</dbReference>
<evidence type="ECO:0000256" key="5">
    <source>
        <dbReference type="ARBA" id="ARBA00022692"/>
    </source>
</evidence>
<feature type="transmembrane region" description="Helical" evidence="12">
    <location>
        <begin position="30"/>
        <end position="51"/>
    </location>
</feature>
<organism evidence="14 15">
    <name type="scientific">Pseudalkalibacillus berkeleyi</name>
    <dbReference type="NCBI Taxonomy" id="1069813"/>
    <lineage>
        <taxon>Bacteria</taxon>
        <taxon>Bacillati</taxon>
        <taxon>Bacillota</taxon>
        <taxon>Bacilli</taxon>
        <taxon>Bacillales</taxon>
        <taxon>Fictibacillaceae</taxon>
        <taxon>Pseudalkalibacillus</taxon>
    </lineage>
</organism>
<keyword evidence="11 12" id="KW-0472">Membrane</keyword>
<name>A0ABS9H1W4_9BACL</name>
<protein>
    <submittedName>
        <fullName evidence="14">Site-2 protease family protein</fullName>
    </submittedName>
</protein>
<keyword evidence="5 12" id="KW-0812">Transmembrane</keyword>
<proteinExistence type="inferred from homology"/>
<dbReference type="PANTHER" id="PTHR39188">
    <property type="entry name" value="MEMBRANE-ASSOCIATED ZINC METALLOPROTEASE M50B"/>
    <property type="match status" value="1"/>
</dbReference>
<evidence type="ECO:0000256" key="8">
    <source>
        <dbReference type="ARBA" id="ARBA00022833"/>
    </source>
</evidence>
<evidence type="ECO:0000256" key="10">
    <source>
        <dbReference type="ARBA" id="ARBA00023049"/>
    </source>
</evidence>
<reference evidence="14 15" key="1">
    <citation type="submission" date="2022-01" db="EMBL/GenBank/DDBJ databases">
        <title>Alkalihalobacillus sp. EGI L200015, a novel bacterium isolated from a salt lake sediment.</title>
        <authorList>
            <person name="Gao L."/>
            <person name="Fang B.-Z."/>
            <person name="Li W.-J."/>
        </authorList>
    </citation>
    <scope>NUCLEOTIDE SEQUENCE [LARGE SCALE GENOMIC DNA]</scope>
    <source>
        <strain evidence="14 15">KCTC 12718</strain>
    </source>
</reference>
<dbReference type="Proteomes" id="UP001649381">
    <property type="component" value="Unassembled WGS sequence"/>
</dbReference>
<feature type="transmembrane region" description="Helical" evidence="12">
    <location>
        <begin position="154"/>
        <end position="173"/>
    </location>
</feature>
<comment type="caution">
    <text evidence="14">The sequence shown here is derived from an EMBL/GenBank/DDBJ whole genome shotgun (WGS) entry which is preliminary data.</text>
</comment>
<keyword evidence="7" id="KW-0378">Hydrolase</keyword>
<evidence type="ECO:0000256" key="1">
    <source>
        <dbReference type="ARBA" id="ARBA00001947"/>
    </source>
</evidence>
<dbReference type="PANTHER" id="PTHR39188:SF3">
    <property type="entry name" value="STAGE IV SPORULATION PROTEIN FB"/>
    <property type="match status" value="1"/>
</dbReference>
<evidence type="ECO:0000256" key="9">
    <source>
        <dbReference type="ARBA" id="ARBA00022989"/>
    </source>
</evidence>
<evidence type="ECO:0000259" key="13">
    <source>
        <dbReference type="Pfam" id="PF02163"/>
    </source>
</evidence>
<comment type="similarity">
    <text evidence="3">Belongs to the peptidase M50B family.</text>
</comment>
<keyword evidence="8" id="KW-0862">Zinc</keyword>
<comment type="subcellular location">
    <subcellularLocation>
        <location evidence="2">Membrane</location>
        <topology evidence="2">Multi-pass membrane protein</topology>
    </subcellularLocation>
</comment>
<evidence type="ECO:0000256" key="7">
    <source>
        <dbReference type="ARBA" id="ARBA00022801"/>
    </source>
</evidence>
<evidence type="ECO:0000256" key="3">
    <source>
        <dbReference type="ARBA" id="ARBA00007931"/>
    </source>
</evidence>
<sequence>MWKFINLIRINPLLWLVAATGILTGYFREFLILFIVIFIHEIGHALAALFFKWRLVKVEMLPFGGVAEMDEYGNRPYLEEIVVTLAGPIQHLWMIGLSSLLLLTGYGDPVLIEKFISINWMILLFNLLPLWPLDGGKLLFLFLTVFLPYKRAKSTMLVASISLLFLFMISTILIYSFHLNLLIVLSFLLYAHYVEWKHQSYMYIRFLLERLNIMEKSRKKKVILVEPTMTLDGVLSKLHKGYLHEVHVKTTPPFVCNEKELLNAYFKRSARTCAIQDLFR</sequence>
<keyword evidence="6" id="KW-0479">Metal-binding</keyword>
<accession>A0ABS9H1W4</accession>
<keyword evidence="9 12" id="KW-1133">Transmembrane helix</keyword>